<evidence type="ECO:0000259" key="9">
    <source>
        <dbReference type="SMART" id="SM00829"/>
    </source>
</evidence>
<dbReference type="PANTHER" id="PTHR43161:SF7">
    <property type="entry name" value="SORBITOL DEHYDROGENASE"/>
    <property type="match status" value="1"/>
</dbReference>
<dbReference type="Pfam" id="PF00107">
    <property type="entry name" value="ADH_zinc_N"/>
    <property type="match status" value="1"/>
</dbReference>
<dbReference type="EMBL" id="MU863650">
    <property type="protein sequence ID" value="KAK4099375.1"/>
    <property type="molecule type" value="Genomic_DNA"/>
</dbReference>
<comment type="caution">
    <text evidence="10">The sequence shown here is derived from an EMBL/GenBank/DDBJ whole genome shotgun (WGS) entry which is preliminary data.</text>
</comment>
<dbReference type="SMART" id="SM00829">
    <property type="entry name" value="PKS_ER"/>
    <property type="match status" value="1"/>
</dbReference>
<comment type="cofactor">
    <cofactor evidence="1 8">
        <name>Zn(2+)</name>
        <dbReference type="ChEBI" id="CHEBI:29105"/>
    </cofactor>
</comment>
<organism evidence="10 11">
    <name type="scientific">Parathielavia hyrcaniae</name>
    <dbReference type="NCBI Taxonomy" id="113614"/>
    <lineage>
        <taxon>Eukaryota</taxon>
        <taxon>Fungi</taxon>
        <taxon>Dikarya</taxon>
        <taxon>Ascomycota</taxon>
        <taxon>Pezizomycotina</taxon>
        <taxon>Sordariomycetes</taxon>
        <taxon>Sordariomycetidae</taxon>
        <taxon>Sordariales</taxon>
        <taxon>Chaetomiaceae</taxon>
        <taxon>Parathielavia</taxon>
    </lineage>
</organism>
<comment type="pathway">
    <text evidence="2">Carbohydrate degradation.</text>
</comment>
<dbReference type="GO" id="GO:0008270">
    <property type="term" value="F:zinc ion binding"/>
    <property type="evidence" value="ECO:0007669"/>
    <property type="project" value="InterPro"/>
</dbReference>
<evidence type="ECO:0000256" key="8">
    <source>
        <dbReference type="RuleBase" id="RU361277"/>
    </source>
</evidence>
<evidence type="ECO:0000256" key="2">
    <source>
        <dbReference type="ARBA" id="ARBA00004921"/>
    </source>
</evidence>
<dbReference type="InterPro" id="IPR045306">
    <property type="entry name" value="SDH-like"/>
</dbReference>
<keyword evidence="11" id="KW-1185">Reference proteome</keyword>
<dbReference type="Gene3D" id="3.40.50.720">
    <property type="entry name" value="NAD(P)-binding Rossmann-like Domain"/>
    <property type="match status" value="2"/>
</dbReference>
<keyword evidence="7" id="KW-0520">NAD</keyword>
<accession>A0AAN6PWR1</accession>
<proteinExistence type="inferred from homology"/>
<dbReference type="AlphaFoldDB" id="A0AAN6PWR1"/>
<dbReference type="Proteomes" id="UP001305647">
    <property type="component" value="Unassembled WGS sequence"/>
</dbReference>
<dbReference type="InterPro" id="IPR013154">
    <property type="entry name" value="ADH-like_N"/>
</dbReference>
<dbReference type="InterPro" id="IPR036291">
    <property type="entry name" value="NAD(P)-bd_dom_sf"/>
</dbReference>
<evidence type="ECO:0000313" key="10">
    <source>
        <dbReference type="EMBL" id="KAK4099375.1"/>
    </source>
</evidence>
<sequence length="435" mass="45787">MAPSATDDSAPMHLPAASKALSVNASVLYGPRDLRLERRTIEEPGVGELQIAVHTTGICGSDVSYYKKFANGDLCACMPLSLGHESSGTVVALGPQVTGFSLGDRVALEVGIPCGTCGICRKGRYNLCKRMRFRSSAKSVPHFQGTLQERINHPAVWCHKLPDSISFDAAALLEPLSVAIHAVNRAQPTPGSSALVLGAGAVGLLTAAMARQSGCSTVTIADVDQGRVDFAIAKGFATHGYVVPRPLHTSSSCSSIFSGSSSSSGTSTPVDGVMTPASTLSMQSQFEHAKALAADMLSLTSSRNPLLVPADDNDEDDGVDVTFECTGKEVCMHTSLYATRPGGRVIMVGMGTPVQTLPMSVAHLREIDILGIFRYANTYATGIRLLCARGSVLPGLDDMVTHRFKGLANAHQAFELASRTVDDEGNLVLKVVIEA</sequence>
<dbReference type="CDD" id="cd05285">
    <property type="entry name" value="sorbitol_DH"/>
    <property type="match status" value="1"/>
</dbReference>
<reference evidence="10" key="2">
    <citation type="submission" date="2023-05" db="EMBL/GenBank/DDBJ databases">
        <authorList>
            <consortium name="Lawrence Berkeley National Laboratory"/>
            <person name="Steindorff A."/>
            <person name="Hensen N."/>
            <person name="Bonometti L."/>
            <person name="Westerberg I."/>
            <person name="Brannstrom I.O."/>
            <person name="Guillou S."/>
            <person name="Cros-Aarteil S."/>
            <person name="Calhoun S."/>
            <person name="Haridas S."/>
            <person name="Kuo A."/>
            <person name="Mondo S."/>
            <person name="Pangilinan J."/>
            <person name="Riley R."/>
            <person name="Labutti K."/>
            <person name="Andreopoulos B."/>
            <person name="Lipzen A."/>
            <person name="Chen C."/>
            <person name="Yanf M."/>
            <person name="Daum C."/>
            <person name="Ng V."/>
            <person name="Clum A."/>
            <person name="Ohm R."/>
            <person name="Martin F."/>
            <person name="Silar P."/>
            <person name="Natvig D."/>
            <person name="Lalanne C."/>
            <person name="Gautier V."/>
            <person name="Ament-Velasquez S.L."/>
            <person name="Kruys A."/>
            <person name="Hutchinson M.I."/>
            <person name="Powell A.J."/>
            <person name="Barry K."/>
            <person name="Miller A.N."/>
            <person name="Grigoriev I.V."/>
            <person name="Debuchy R."/>
            <person name="Gladieux P."/>
            <person name="Thoren M.H."/>
            <person name="Johannesson H."/>
        </authorList>
    </citation>
    <scope>NUCLEOTIDE SEQUENCE</scope>
    <source>
        <strain evidence="10">CBS 757.83</strain>
    </source>
</reference>
<dbReference type="Pfam" id="PF08240">
    <property type="entry name" value="ADH_N"/>
    <property type="match status" value="1"/>
</dbReference>
<evidence type="ECO:0000256" key="4">
    <source>
        <dbReference type="ARBA" id="ARBA00022723"/>
    </source>
</evidence>
<name>A0AAN6PWR1_9PEZI</name>
<dbReference type="PROSITE" id="PS00059">
    <property type="entry name" value="ADH_ZINC"/>
    <property type="match status" value="1"/>
</dbReference>
<protein>
    <submittedName>
        <fullName evidence="10">GroES-like protein</fullName>
    </submittedName>
</protein>
<dbReference type="SUPFAM" id="SSF50129">
    <property type="entry name" value="GroES-like"/>
    <property type="match status" value="1"/>
</dbReference>
<keyword evidence="4 8" id="KW-0479">Metal-binding</keyword>
<evidence type="ECO:0000256" key="7">
    <source>
        <dbReference type="ARBA" id="ARBA00023027"/>
    </source>
</evidence>
<dbReference type="GO" id="GO:0006062">
    <property type="term" value="P:sorbitol catabolic process"/>
    <property type="evidence" value="ECO:0007669"/>
    <property type="project" value="TreeGrafter"/>
</dbReference>
<evidence type="ECO:0000256" key="3">
    <source>
        <dbReference type="ARBA" id="ARBA00008072"/>
    </source>
</evidence>
<keyword evidence="5 8" id="KW-0862">Zinc</keyword>
<evidence type="ECO:0000256" key="1">
    <source>
        <dbReference type="ARBA" id="ARBA00001947"/>
    </source>
</evidence>
<evidence type="ECO:0000256" key="5">
    <source>
        <dbReference type="ARBA" id="ARBA00022833"/>
    </source>
</evidence>
<evidence type="ECO:0000313" key="11">
    <source>
        <dbReference type="Proteomes" id="UP001305647"/>
    </source>
</evidence>
<keyword evidence="6" id="KW-0560">Oxidoreductase</keyword>
<dbReference type="InterPro" id="IPR011032">
    <property type="entry name" value="GroES-like_sf"/>
</dbReference>
<dbReference type="Gene3D" id="3.90.180.10">
    <property type="entry name" value="Medium-chain alcohol dehydrogenases, catalytic domain"/>
    <property type="match status" value="2"/>
</dbReference>
<dbReference type="GO" id="GO:0003939">
    <property type="term" value="F:L-iditol 2-dehydrogenase (NAD+) activity"/>
    <property type="evidence" value="ECO:0007669"/>
    <property type="project" value="TreeGrafter"/>
</dbReference>
<reference evidence="10" key="1">
    <citation type="journal article" date="2023" name="Mol. Phylogenet. Evol.">
        <title>Genome-scale phylogeny and comparative genomics of the fungal order Sordariales.</title>
        <authorList>
            <person name="Hensen N."/>
            <person name="Bonometti L."/>
            <person name="Westerberg I."/>
            <person name="Brannstrom I.O."/>
            <person name="Guillou S."/>
            <person name="Cros-Aarteil S."/>
            <person name="Calhoun S."/>
            <person name="Haridas S."/>
            <person name="Kuo A."/>
            <person name="Mondo S."/>
            <person name="Pangilinan J."/>
            <person name="Riley R."/>
            <person name="LaButti K."/>
            <person name="Andreopoulos B."/>
            <person name="Lipzen A."/>
            <person name="Chen C."/>
            <person name="Yan M."/>
            <person name="Daum C."/>
            <person name="Ng V."/>
            <person name="Clum A."/>
            <person name="Steindorff A."/>
            <person name="Ohm R.A."/>
            <person name="Martin F."/>
            <person name="Silar P."/>
            <person name="Natvig D.O."/>
            <person name="Lalanne C."/>
            <person name="Gautier V."/>
            <person name="Ament-Velasquez S.L."/>
            <person name="Kruys A."/>
            <person name="Hutchinson M.I."/>
            <person name="Powell A.J."/>
            <person name="Barry K."/>
            <person name="Miller A.N."/>
            <person name="Grigoriev I.V."/>
            <person name="Debuchy R."/>
            <person name="Gladieux P."/>
            <person name="Hiltunen Thoren M."/>
            <person name="Johannesson H."/>
        </authorList>
    </citation>
    <scope>NUCLEOTIDE SEQUENCE</scope>
    <source>
        <strain evidence="10">CBS 757.83</strain>
    </source>
</reference>
<gene>
    <name evidence="10" type="ORF">N658DRAFT_525611</name>
</gene>
<dbReference type="InterPro" id="IPR020843">
    <property type="entry name" value="ER"/>
</dbReference>
<dbReference type="InterPro" id="IPR002328">
    <property type="entry name" value="ADH_Zn_CS"/>
</dbReference>
<dbReference type="PANTHER" id="PTHR43161">
    <property type="entry name" value="SORBITOL DEHYDROGENASE"/>
    <property type="match status" value="1"/>
</dbReference>
<evidence type="ECO:0000256" key="6">
    <source>
        <dbReference type="ARBA" id="ARBA00023002"/>
    </source>
</evidence>
<feature type="domain" description="Enoyl reductase (ER)" evidence="9">
    <location>
        <begin position="30"/>
        <end position="429"/>
    </location>
</feature>
<dbReference type="SUPFAM" id="SSF51735">
    <property type="entry name" value="NAD(P)-binding Rossmann-fold domains"/>
    <property type="match status" value="1"/>
</dbReference>
<dbReference type="InterPro" id="IPR013149">
    <property type="entry name" value="ADH-like_C"/>
</dbReference>
<comment type="similarity">
    <text evidence="3 8">Belongs to the zinc-containing alcohol dehydrogenase family.</text>
</comment>